<gene>
    <name evidence="4" type="primary">NDAI0G05440</name>
    <name evidence="4" type="ordered locus">NDAI_0G05440</name>
</gene>
<feature type="compositionally biased region" description="Basic and acidic residues" evidence="3">
    <location>
        <begin position="852"/>
        <end position="866"/>
    </location>
</feature>
<dbReference type="GO" id="GO:0000082">
    <property type="term" value="P:G1/S transition of mitotic cell cycle"/>
    <property type="evidence" value="ECO:0007669"/>
    <property type="project" value="EnsemblFungi"/>
</dbReference>
<dbReference type="InterPro" id="IPR007587">
    <property type="entry name" value="SAPS"/>
</dbReference>
<evidence type="ECO:0000256" key="1">
    <source>
        <dbReference type="ARBA" id="ARBA00006180"/>
    </source>
</evidence>
<protein>
    <submittedName>
        <fullName evidence="4">Uncharacterized protein</fullName>
    </submittedName>
</protein>
<evidence type="ECO:0000256" key="3">
    <source>
        <dbReference type="SAM" id="MobiDB-lite"/>
    </source>
</evidence>
<dbReference type="eggNOG" id="KOG2073">
    <property type="taxonomic scope" value="Eukaryota"/>
</dbReference>
<feature type="region of interest" description="Disordered" evidence="3">
    <location>
        <begin position="907"/>
        <end position="927"/>
    </location>
</feature>
<feature type="compositionally biased region" description="Acidic residues" evidence="3">
    <location>
        <begin position="39"/>
        <end position="55"/>
    </location>
</feature>
<feature type="compositionally biased region" description="Acidic residues" evidence="3">
    <location>
        <begin position="955"/>
        <end position="987"/>
    </location>
</feature>
<proteinExistence type="inferred from homology"/>
<comment type="similarity">
    <text evidence="1">Belongs to the SAPS family.</text>
</comment>
<reference evidence="4 5" key="1">
    <citation type="journal article" date="2011" name="Proc. Natl. Acad. Sci. U.S.A.">
        <title>Evolutionary erosion of yeast sex chromosomes by mating-type switching accidents.</title>
        <authorList>
            <person name="Gordon J.L."/>
            <person name="Armisen D."/>
            <person name="Proux-Wera E."/>
            <person name="Oheigeartaigh S.S."/>
            <person name="Byrne K.P."/>
            <person name="Wolfe K.H."/>
        </authorList>
    </citation>
    <scope>NUCLEOTIDE SEQUENCE [LARGE SCALE GENOMIC DNA]</scope>
    <source>
        <strain evidence="5">ATCC 10597 / BCRC 20456 / CBS 421 / NBRC 0211 / NRRL Y-12639</strain>
    </source>
</reference>
<feature type="compositionally biased region" description="Polar residues" evidence="3">
    <location>
        <begin position="153"/>
        <end position="163"/>
    </location>
</feature>
<dbReference type="GO" id="GO:0005829">
    <property type="term" value="C:cytosol"/>
    <property type="evidence" value="ECO:0007669"/>
    <property type="project" value="TreeGrafter"/>
</dbReference>
<dbReference type="GO" id="GO:1903766">
    <property type="term" value="P:positive regulation of potassium ion export across plasma membrane"/>
    <property type="evidence" value="ECO:0007669"/>
    <property type="project" value="EnsemblFungi"/>
</dbReference>
<dbReference type="GeneID" id="13926997"/>
<dbReference type="KEGG" id="ndi:NDAI_0G05440"/>
<sequence length="1038" mass="117959">MSGSFWKFGQDYSNESSISKILDRAFIKIEKPLKKESSDTLDDTNNDEEKLEADESLPNSEAGFKNYKPNLEILDELLDDEELYTELMCSNFKLLIYIKYPEVLLRLLDYVKFDEHVKDEENPSDNGDSESDDDNESDGFPKEEESDDRNDSDGTVSEVSEDNSVTLPVVMEEQVEVQRAHVAAEVLSAEVWAISSAIMEQEEFLEKLWSIMDHSVPLSIETSTYFMKINERLLDMDITGMVSFILGQENLVDRFLNHIDNPPLLDFLLKVISSDKPDAPTGVIECVKSQNLIPRLIDCLSNEHDASIQTAAADFLKAFVTISGNCNNEIASGIGPNELTRQLVSRDIMEKLINNMLDGGTALSNSVGIIIELIRKNNSDYDFVQVLYTTLETHPPSDKDPIYLGPLITLFAEYMPKFTKLLRDTNSTMLRTSFGNIEPLGFERFKVCELIAELLHCSNMSLLNELKAESIINERDAERVRLLSLAKDSEGTTPVNNNDIDIEDISVTEKLNSLDLKTDDNDEVSSAADGSVTKVASEEGDTDVEVLEGDVIDDSEELEKQIRDYPTPGDLLKMSLYDTKIVTDILNMFFSFPWNNFLHNVVFDIIQQIFNGPLKTGYNVFLLKDLLVNIKISKLIIEGDKKSSLYEEKTDFRLGYMGHLTLIGEEILKLAAYIEETKISFSNTDIMDALNNTEWINYADTTLADTREKYETPLGECVDEILGFENQEGEDGTSFDSVEISPELLGNDVEEYYTENNGDDEDYNIEFNNSSMLNSFHQSSEFGDDDDEDDEREVVGYDDEDPGNYDPYNDDTGTRYYEYTDPDGTTTKLNFSLNNIEHEPSDFTKMKPYGTKLDDHANKKDKRDKSGQSVAKPFSWKNIRTQAVPAEPEIHDEDIFQHQFEHDCLNDDDNDAYLDPNDDGQSYSKLNNPLYSDMMDLHSLQRTKGLYYSRSLPLDDSEPEEETIDEEEAEEDNFSDDSDFGLEDDLGNDIYGNGKDDGNDIYSLCRTTSKDNLSWDEDEQERLEGMVNYTNRWKDHSN</sequence>
<dbReference type="GO" id="GO:0019888">
    <property type="term" value="F:protein phosphatase regulator activity"/>
    <property type="evidence" value="ECO:0007669"/>
    <property type="project" value="TreeGrafter"/>
</dbReference>
<dbReference type="Proteomes" id="UP000000689">
    <property type="component" value="Chromosome 7"/>
</dbReference>
<dbReference type="OrthoDB" id="295029at2759"/>
<feature type="compositionally biased region" description="Acidic residues" evidence="3">
    <location>
        <begin position="782"/>
        <end position="803"/>
    </location>
</feature>
<keyword evidence="2" id="KW-0131">Cell cycle</keyword>
<dbReference type="PANTHER" id="PTHR12634:SF8">
    <property type="entry name" value="FIERY MOUNTAIN, ISOFORM D"/>
    <property type="match status" value="1"/>
</dbReference>
<dbReference type="EMBL" id="HE580273">
    <property type="protein sequence ID" value="CCK73527.1"/>
    <property type="molecule type" value="Genomic_DNA"/>
</dbReference>
<dbReference type="AlphaFoldDB" id="J7RTG5"/>
<feature type="region of interest" description="Disordered" evidence="3">
    <location>
        <begin position="842"/>
        <end position="874"/>
    </location>
</feature>
<dbReference type="InterPro" id="IPR016024">
    <property type="entry name" value="ARM-type_fold"/>
</dbReference>
<evidence type="ECO:0000313" key="5">
    <source>
        <dbReference type="Proteomes" id="UP000000689"/>
    </source>
</evidence>
<keyword evidence="5" id="KW-1185">Reference proteome</keyword>
<evidence type="ECO:0000313" key="4">
    <source>
        <dbReference type="EMBL" id="CCK73527.1"/>
    </source>
</evidence>
<dbReference type="GO" id="GO:0019903">
    <property type="term" value="F:protein phosphatase binding"/>
    <property type="evidence" value="ECO:0007669"/>
    <property type="project" value="InterPro"/>
</dbReference>
<feature type="region of interest" description="Disordered" evidence="3">
    <location>
        <begin position="119"/>
        <end position="163"/>
    </location>
</feature>
<organism evidence="4 5">
    <name type="scientific">Naumovozyma dairenensis (strain ATCC 10597 / BCRC 20456 / CBS 421 / NBRC 0211 / NRRL Y-12639)</name>
    <name type="common">Saccharomyces dairenensis</name>
    <dbReference type="NCBI Taxonomy" id="1071378"/>
    <lineage>
        <taxon>Eukaryota</taxon>
        <taxon>Fungi</taxon>
        <taxon>Dikarya</taxon>
        <taxon>Ascomycota</taxon>
        <taxon>Saccharomycotina</taxon>
        <taxon>Saccharomycetes</taxon>
        <taxon>Saccharomycetales</taxon>
        <taxon>Saccharomycetaceae</taxon>
        <taxon>Naumovozyma</taxon>
    </lineage>
</organism>
<accession>J7RTG5</accession>
<feature type="region of interest" description="Disordered" evidence="3">
    <location>
        <begin position="35"/>
        <end position="65"/>
    </location>
</feature>
<dbReference type="RefSeq" id="XP_003980203.1">
    <property type="nucleotide sequence ID" value="XM_003980154.1"/>
</dbReference>
<dbReference type="GO" id="GO:0005634">
    <property type="term" value="C:nucleus"/>
    <property type="evidence" value="ECO:0007669"/>
    <property type="project" value="TreeGrafter"/>
</dbReference>
<dbReference type="HOGENOM" id="CLU_003676_2_0_1"/>
<feature type="region of interest" description="Disordered" evidence="3">
    <location>
        <begin position="950"/>
        <end position="1003"/>
    </location>
</feature>
<dbReference type="Pfam" id="PF04499">
    <property type="entry name" value="SAPS"/>
    <property type="match status" value="1"/>
</dbReference>
<name>J7RTG5_NAUDC</name>
<feature type="compositionally biased region" description="Acidic residues" evidence="3">
    <location>
        <begin position="127"/>
        <end position="137"/>
    </location>
</feature>
<dbReference type="SUPFAM" id="SSF48371">
    <property type="entry name" value="ARM repeat"/>
    <property type="match status" value="1"/>
</dbReference>
<dbReference type="STRING" id="1071378.J7RTG5"/>
<feature type="compositionally biased region" description="Acidic residues" evidence="3">
    <location>
        <begin position="907"/>
        <end position="918"/>
    </location>
</feature>
<dbReference type="GO" id="GO:0002098">
    <property type="term" value="P:tRNA wobble uridine modification"/>
    <property type="evidence" value="ECO:0007669"/>
    <property type="project" value="EnsemblFungi"/>
</dbReference>
<dbReference type="PANTHER" id="PTHR12634">
    <property type="entry name" value="SIT4 YEAST -ASSOCIATING PROTEIN-RELATED"/>
    <property type="match status" value="1"/>
</dbReference>
<evidence type="ECO:0000256" key="2">
    <source>
        <dbReference type="ARBA" id="ARBA00023306"/>
    </source>
</evidence>
<dbReference type="OMA" id="HAYIACE"/>
<feature type="region of interest" description="Disordered" evidence="3">
    <location>
        <begin position="775"/>
        <end position="812"/>
    </location>
</feature>